<dbReference type="AlphaFoldDB" id="A0A3S4UI32"/>
<evidence type="ECO:0000256" key="2">
    <source>
        <dbReference type="SAM" id="Coils"/>
    </source>
</evidence>
<proteinExistence type="inferred from homology"/>
<evidence type="ECO:0000256" key="1">
    <source>
        <dbReference type="ARBA" id="ARBA00008591"/>
    </source>
</evidence>
<sequence length="227" mass="25709">MLGSGHIGFWLGQRSEKEAISACEKHLEKIFAIVNKFKLFIDAYLKGDLEKAKALSIEIISLEREADKVKEDIINDLMKSSLHPMDQDEIIRLVMTSDDIAAHVKSATRKIQYTHPKDIPDEVKFRIQELVGVLLEEAVSLMDTIQSLLKRDGGVVSKAEKTERLEEKIDDLRVDLIAKILIWGDSAEHVSDWLMIKEVVENIESASDRMEDTADLIRTIAVLRSRG</sequence>
<dbReference type="SUPFAM" id="SSF109755">
    <property type="entry name" value="PhoU-like"/>
    <property type="match status" value="1"/>
</dbReference>
<dbReference type="InterPro" id="IPR002727">
    <property type="entry name" value="DUF47"/>
</dbReference>
<dbReference type="Pfam" id="PF01865">
    <property type="entry name" value="PhoU_div"/>
    <property type="match status" value="1"/>
</dbReference>
<dbReference type="Proteomes" id="UP000288215">
    <property type="component" value="Unassembled WGS sequence"/>
</dbReference>
<organism evidence="3 4">
    <name type="scientific">Methanosuratincola subterraneus</name>
    <dbReference type="NCBI Taxonomy" id="2593994"/>
    <lineage>
        <taxon>Archaea</taxon>
        <taxon>Thermoproteota</taxon>
        <taxon>Methanosuratincolia</taxon>
        <taxon>Candidatus Methanomethylicales</taxon>
        <taxon>Candidatus Methanomethylicaceae</taxon>
        <taxon>Candidatus Methanosuratincola (ex Vanwonterghem et al. 2016)</taxon>
    </lineage>
</organism>
<evidence type="ECO:0000313" key="4">
    <source>
        <dbReference type="Proteomes" id="UP000288215"/>
    </source>
</evidence>
<dbReference type="PANTHER" id="PTHR36536">
    <property type="entry name" value="UPF0111 PROTEIN HI_1603"/>
    <property type="match status" value="1"/>
</dbReference>
<reference evidence="3 4" key="1">
    <citation type="submission" date="2018-12" db="EMBL/GenBank/DDBJ databases">
        <title>The complete genome of the methanogenic archaea of the candidate phylum Verstraetearchaeota, obtained from the metagenome of underground thermal water.</title>
        <authorList>
            <person name="Kadnikov V.V."/>
            <person name="Mardanov A.V."/>
            <person name="Beletsky A.V."/>
            <person name="Karnachuk O.V."/>
            <person name="Ravin N.V."/>
        </authorList>
    </citation>
    <scope>NUCLEOTIDE SEQUENCE [LARGE SCALE GENOMIC DNA]</scope>
    <source>
        <strain evidence="3">Ch88</strain>
    </source>
</reference>
<name>A0A3S4UI32_METS7</name>
<comment type="caution">
    <text evidence="3">The sequence shown here is derived from an EMBL/GenBank/DDBJ whole genome shotgun (WGS) entry which is preliminary data.</text>
</comment>
<dbReference type="InterPro" id="IPR018445">
    <property type="entry name" value="Put_Phosphate_transp_reg"/>
</dbReference>
<protein>
    <recommendedName>
        <fullName evidence="5">DUF47 family protein</fullName>
    </recommendedName>
</protein>
<evidence type="ECO:0000313" key="3">
    <source>
        <dbReference type="EMBL" id="RWX74271.1"/>
    </source>
</evidence>
<dbReference type="PANTHER" id="PTHR36536:SF3">
    <property type="entry name" value="UPF0111 PROTEIN HI_1603"/>
    <property type="match status" value="1"/>
</dbReference>
<dbReference type="InterPro" id="IPR038078">
    <property type="entry name" value="PhoU-like_sf"/>
</dbReference>
<feature type="coiled-coil region" evidence="2">
    <location>
        <begin position="155"/>
        <end position="216"/>
    </location>
</feature>
<comment type="similarity">
    <text evidence="1">Belongs to the UPF0111 family.</text>
</comment>
<gene>
    <name evidence="3" type="ORF">Metus_0296</name>
</gene>
<keyword evidence="2" id="KW-0175">Coiled coil</keyword>
<dbReference type="EMBL" id="RXGA01000001">
    <property type="protein sequence ID" value="RWX74271.1"/>
    <property type="molecule type" value="Genomic_DNA"/>
</dbReference>
<accession>A0A3S4UI32</accession>
<evidence type="ECO:0008006" key="5">
    <source>
        <dbReference type="Google" id="ProtNLM"/>
    </source>
</evidence>
<dbReference type="Gene3D" id="1.20.58.220">
    <property type="entry name" value="Phosphate transport system protein phou homolog 2, domain 2"/>
    <property type="match status" value="1"/>
</dbReference>